<dbReference type="Proteomes" id="UP001152836">
    <property type="component" value="Unassembled WGS sequence"/>
</dbReference>
<evidence type="ECO:0000313" key="3">
    <source>
        <dbReference type="Proteomes" id="UP001152836"/>
    </source>
</evidence>
<dbReference type="EMBL" id="CALSGD010001391">
    <property type="protein sequence ID" value="CAH6786516.1"/>
    <property type="molecule type" value="Genomic_DNA"/>
</dbReference>
<keyword evidence="3" id="KW-1185">Reference proteome</keyword>
<feature type="region of interest" description="Disordered" evidence="1">
    <location>
        <begin position="46"/>
        <end position="66"/>
    </location>
</feature>
<dbReference type="AlphaFoldDB" id="A0AAU9Z1I3"/>
<gene>
    <name evidence="2" type="primary">4930469K13Rik</name>
    <name evidence="2" type="ORF">PHOROB_LOCUS4578</name>
</gene>
<feature type="compositionally biased region" description="Basic and acidic residues" evidence="1">
    <location>
        <begin position="49"/>
        <end position="64"/>
    </location>
</feature>
<reference evidence="2" key="1">
    <citation type="submission" date="2022-06" db="EMBL/GenBank/DDBJ databases">
        <authorList>
            <person name="Andreotti S."/>
            <person name="Wyler E."/>
        </authorList>
    </citation>
    <scope>NUCLEOTIDE SEQUENCE</scope>
</reference>
<organism evidence="2 3">
    <name type="scientific">Phodopus roborovskii</name>
    <name type="common">Roborovski's desert hamster</name>
    <name type="synonym">Cricetulus roborovskii</name>
    <dbReference type="NCBI Taxonomy" id="109678"/>
    <lineage>
        <taxon>Eukaryota</taxon>
        <taxon>Metazoa</taxon>
        <taxon>Chordata</taxon>
        <taxon>Craniata</taxon>
        <taxon>Vertebrata</taxon>
        <taxon>Euteleostomi</taxon>
        <taxon>Mammalia</taxon>
        <taxon>Eutheria</taxon>
        <taxon>Euarchontoglires</taxon>
        <taxon>Glires</taxon>
        <taxon>Rodentia</taxon>
        <taxon>Myomorpha</taxon>
        <taxon>Muroidea</taxon>
        <taxon>Cricetidae</taxon>
        <taxon>Cricetinae</taxon>
        <taxon>Phodopus</taxon>
    </lineage>
</organism>
<evidence type="ECO:0000313" key="2">
    <source>
        <dbReference type="EMBL" id="CAH6786516.1"/>
    </source>
</evidence>
<evidence type="ECO:0000256" key="1">
    <source>
        <dbReference type="SAM" id="MobiDB-lite"/>
    </source>
</evidence>
<sequence>MFKNNHHDHKQKVEAMIKNINTISLEMKKMKELSHILLCDLNLHFGQPKKTEDPKEAETSHQFEEPEIPDVALASISLSD</sequence>
<protein>
    <submittedName>
        <fullName evidence="2">4930469K13Rik protein</fullName>
    </submittedName>
</protein>
<accession>A0AAU9Z1I3</accession>
<comment type="caution">
    <text evidence="2">The sequence shown here is derived from an EMBL/GenBank/DDBJ whole genome shotgun (WGS) entry which is preliminary data.</text>
</comment>
<name>A0AAU9Z1I3_PHORO</name>
<proteinExistence type="predicted"/>